<dbReference type="EMBL" id="AABBAW010000001">
    <property type="protein sequence ID" value="EAG2514076.1"/>
    <property type="molecule type" value="Genomic_DNA"/>
</dbReference>
<dbReference type="EMBL" id="DAAIHR010000001">
    <property type="protein sequence ID" value="HAB8397254.1"/>
    <property type="molecule type" value="Genomic_DNA"/>
</dbReference>
<dbReference type="Proteomes" id="UP000389283">
    <property type="component" value="Unassembled WGS sequence"/>
</dbReference>
<evidence type="ECO:0000313" key="54">
    <source>
        <dbReference type="Proteomes" id="UP000354255"/>
    </source>
</evidence>
<evidence type="ECO:0000313" key="40">
    <source>
        <dbReference type="EMBL" id="HAC0274108.1"/>
    </source>
</evidence>
<evidence type="ECO:0000313" key="71">
    <source>
        <dbReference type="Proteomes" id="UP000489121"/>
    </source>
</evidence>
<dbReference type="EMBL" id="AAAQQZ010000001">
    <property type="protein sequence ID" value="EAE1337391.1"/>
    <property type="molecule type" value="Genomic_DNA"/>
</dbReference>
<evidence type="ECO:0000313" key="81">
    <source>
        <dbReference type="Proteomes" id="UP000549379"/>
    </source>
</evidence>
<dbReference type="Proteomes" id="UP000533021">
    <property type="component" value="Unassembled WGS sequence"/>
</dbReference>
<dbReference type="Proteomes" id="UP000337746">
    <property type="component" value="Unassembled WGS sequence"/>
</dbReference>
<evidence type="ECO:0000313" key="66">
    <source>
        <dbReference type="Proteomes" id="UP000460224"/>
    </source>
</evidence>
<evidence type="ECO:0000313" key="42">
    <source>
        <dbReference type="EMBL" id="HAJ9592224.1"/>
    </source>
</evidence>
<evidence type="ECO:0000313" key="69">
    <source>
        <dbReference type="Proteomes" id="UP000478704"/>
    </source>
</evidence>
<evidence type="ECO:0000313" key="33">
    <source>
        <dbReference type="EMBL" id="EDN9835510.1"/>
    </source>
</evidence>
<dbReference type="Proteomes" id="UP000350032">
    <property type="component" value="Unassembled WGS sequence"/>
</dbReference>
<dbReference type="EMBL" id="MJTJ01000023">
    <property type="protein sequence ID" value="OET47946.1"/>
    <property type="molecule type" value="Genomic_DNA"/>
</dbReference>
<evidence type="ECO:0000313" key="87">
    <source>
        <dbReference type="Proteomes" id="UP000852906"/>
    </source>
</evidence>
<dbReference type="EMBL" id="AANPAU010000002">
    <property type="protein sequence ID" value="EDP8513478.1"/>
    <property type="molecule type" value="Genomic_DNA"/>
</dbReference>
<dbReference type="Proteomes" id="UP000272537">
    <property type="component" value="Unassembled WGS sequence"/>
</dbReference>
<evidence type="ECO:0000313" key="24">
    <source>
        <dbReference type="EMBL" id="EAK8896439.1"/>
    </source>
</evidence>
<dbReference type="Proteomes" id="UP000393182">
    <property type="component" value="Unassembled WGS sequence"/>
</dbReference>
<evidence type="ECO:0000313" key="61">
    <source>
        <dbReference type="Proteomes" id="UP000398321"/>
    </source>
</evidence>
<dbReference type="Proteomes" id="UP000548278">
    <property type="component" value="Unassembled WGS sequence"/>
</dbReference>
<dbReference type="EMBL" id="AAAIKW010000001">
    <property type="protein sequence ID" value="EAC4551256.1"/>
    <property type="molecule type" value="Genomic_DNA"/>
</dbReference>
<dbReference type="EMBL" id="DAAIJL010000003">
    <property type="protein sequence ID" value="HAB8556670.1"/>
    <property type="molecule type" value="Genomic_DNA"/>
</dbReference>
<dbReference type="Proteomes" id="UP000376505">
    <property type="component" value="Unassembled WGS sequence"/>
</dbReference>
<dbReference type="RefSeq" id="WP_003727192.1">
    <property type="nucleotide sequence ID" value="NC_021824.1"/>
</dbReference>
<evidence type="ECO:0000313" key="19">
    <source>
        <dbReference type="EMBL" id="EAG9387975.1"/>
    </source>
</evidence>
<evidence type="ECO:0000313" key="35">
    <source>
        <dbReference type="EMBL" id="EDP8513478.1"/>
    </source>
</evidence>
<evidence type="ECO:0000313" key="83">
    <source>
        <dbReference type="Proteomes" id="UP000840197"/>
    </source>
</evidence>
<dbReference type="Proteomes" id="UP000530452">
    <property type="component" value="Unassembled WGS sequence"/>
</dbReference>
<dbReference type="Proteomes" id="UP000460224">
    <property type="component" value="Unassembled WGS sequence"/>
</dbReference>
<dbReference type="KEGG" id="lmok:CQ02_03860"/>
<dbReference type="EMBL" id="AABGHY010000001">
    <property type="protein sequence ID" value="EAH3292883.1"/>
    <property type="molecule type" value="Genomic_DNA"/>
</dbReference>
<evidence type="ECO:0000313" key="6">
    <source>
        <dbReference type="EMBL" id="EAD5775233.1"/>
    </source>
</evidence>
<dbReference type="EMBL" id="AABBHO010000022">
    <property type="protein sequence ID" value="EAG2997328.1"/>
    <property type="molecule type" value="Genomic_DNA"/>
</dbReference>
<dbReference type="EMBL" id="AANEHK010000004">
    <property type="protein sequence ID" value="EDO0985635.1"/>
    <property type="molecule type" value="Genomic_DNA"/>
</dbReference>
<dbReference type="Proteomes" id="UP000427828">
    <property type="component" value="Unassembled WGS sequence"/>
</dbReference>
<dbReference type="Proteomes" id="UP000358545">
    <property type="component" value="Unassembled WGS sequence"/>
</dbReference>
<evidence type="ECO:0000313" key="43">
    <source>
        <dbReference type="EMBL" id="KAA9453352.1"/>
    </source>
</evidence>
<evidence type="ECO:0000313" key="14">
    <source>
        <dbReference type="EMBL" id="EAG2997328.1"/>
    </source>
</evidence>
<reference evidence="32 65" key="8">
    <citation type="submission" date="2019-12" db="EMBL/GenBank/DDBJ databases">
        <authorList>
            <consortium name="GenomeTrakr: Next Generation Sequencing Network for Food Pathogen Tracability"/>
        </authorList>
    </citation>
    <scope>NUCLEOTIDE SEQUENCE [LARGE SCALE GENOMIC DNA]</scope>
    <source>
        <strain evidence="14 81">10B02965A-1</strain>
        <strain evidence="16 75">CFSAN063727</strain>
        <strain evidence="32 65">CFSAN102901</strain>
        <strain evidence="8 59">FDA00006494</strain>
        <strain evidence="2 57">FDA00007096</strain>
        <strain evidence="12">FDA00011243</strain>
        <strain evidence="3 48">FDA00013332</strain>
        <strain evidence="7 51">FDA00013853</strain>
        <strain evidence="26 63">FDA00014336</strain>
        <strain evidence="28 60">FDA00014370</strain>
        <strain evidence="27 61">FDA00014392</strain>
        <strain evidence="35">FDA00015054</strain>
        <strain evidence="15 78">FDA1005580-S054-001</strain>
        <strain evidence="69">FDA1090798-S029-001</strain>
        <strain evidence="70">FDA956581-098-004</strain>
        <strain evidence="13 73">FDA960927-006-004</strain>
        <strain evidence="17 82">FLAG-38921</strain>
        <strain evidence="29 64">FLAG-51482A</strain>
        <strain evidence="11 49">FLAG-54356</strain>
        <strain evidence="6 58">FSIS31901579</strain>
        <strain evidence="23 74">LS1344</strain>
        <strain evidence="33 67">OSF101448</strain>
        <strain evidence="5 52">VA-WGS-00405</strain>
    </source>
</reference>
<evidence type="ECO:0000313" key="36">
    <source>
        <dbReference type="EMBL" id="HAA8053360.1"/>
    </source>
</evidence>
<dbReference type="EMBL" id="AAHZFY010000018">
    <property type="protein sequence ID" value="ECB9513876.1"/>
    <property type="molecule type" value="Genomic_DNA"/>
</dbReference>
<evidence type="ECO:0000313" key="70">
    <source>
        <dbReference type="Proteomes" id="UP000481141"/>
    </source>
</evidence>
<gene>
    <name evidence="10" type="ORF">A8L61_05585</name>
    <name evidence="18" type="ORF">AB917_06860</name>
    <name evidence="1" type="ORF">ABZ57_02025</name>
    <name evidence="45" type="ORF">AJL21_10795</name>
    <name evidence="44" type="ORF">AJL21_15810</name>
    <name evidence="8" type="ORF">ART25_00445</name>
    <name evidence="2" type="ORF">ARY78_02565</name>
    <name evidence="13" type="ORF">B1N52_02800</name>
    <name evidence="12" type="ORF">B1S26_02865</name>
    <name evidence="14" type="ORF">B5K54_08495</name>
    <name evidence="29" type="ORF">BCZ19_02830</name>
    <name evidence="11" type="ORF">BCZ21_01870</name>
    <name evidence="16" type="ORF">CA369_02975</name>
    <name evidence="15" type="ORF">CAV64_00080</name>
    <name evidence="19" type="ORF">CW845_10805</name>
    <name evidence="21" type="ORF">D4920_03290</name>
    <name evidence="20" type="ORF">D4B11_11110</name>
    <name evidence="22" type="ORF">D5N24_00600</name>
    <name evidence="24" type="ORF">D7104_01870</name>
    <name evidence="43" type="ORF">DCK61_02530</name>
    <name evidence="17" type="ORF">DCT16_01285</name>
    <name evidence="3" type="ORF">DU018_11240</name>
    <name evidence="46" type="ORF">DYZ80_00507</name>
    <name evidence="9" type="ORF">E1W56_01565</name>
    <name evidence="23" type="ORF">E5F58_02830</name>
    <name evidence="7" type="ORF">EX365_02610</name>
    <name evidence="6" type="ORF">EXZ73_13105</name>
    <name evidence="30" type="ORF">F6436_15085</name>
    <name evidence="31" type="ORF">F6515_09365</name>
    <name evidence="25" type="ORF">FA835_10295</name>
    <name evidence="27" type="ORF">FLQ97_09010</name>
    <name evidence="26" type="ORF">FLR03_14110</name>
    <name evidence="28" type="ORF">FNX40_12365</name>
    <name evidence="34" type="ORF">FV747_06420</name>
    <name evidence="35" type="ORF">G3O21_000878</name>
    <name evidence="36" type="ORF">GHH22_09340</name>
    <name evidence="41" type="ORF">GI949_07245</name>
    <name evidence="33" type="ORF">GJW51_02385</name>
    <name evidence="32" type="ORF">GQG13_01475</name>
    <name evidence="37" type="ORF">GYR60_01885</name>
    <name evidence="38" type="ORF">GYS09_05105</name>
    <name evidence="39" type="ORF">GYX23_12490</name>
    <name evidence="40" type="ORF">GYY14_01865</name>
    <name evidence="42" type="ORF">HQN34_000390</name>
    <name evidence="4" type="ORF">KV70_06765</name>
    <name evidence="5" type="ORF">UI29_02630</name>
</gene>
<dbReference type="Proteomes" id="UP000840039">
    <property type="component" value="Unassembled WGS sequence"/>
</dbReference>
<organism evidence="1 50">
    <name type="scientific">Listeria monocytogenes</name>
    <dbReference type="NCBI Taxonomy" id="1639"/>
    <lineage>
        <taxon>Bacteria</taxon>
        <taxon>Bacillati</taxon>
        <taxon>Bacillota</taxon>
        <taxon>Bacilli</taxon>
        <taxon>Bacillales</taxon>
        <taxon>Listeriaceae</taxon>
        <taxon>Listeria</taxon>
    </lineage>
</organism>
<evidence type="ECO:0000313" key="77">
    <source>
        <dbReference type="Proteomes" id="UP000533021"/>
    </source>
</evidence>
<dbReference type="EMBL" id="AABGUK010000001">
    <property type="protein sequence ID" value="EAH4240932.1"/>
    <property type="molecule type" value="Genomic_DNA"/>
</dbReference>
<dbReference type="EMBL" id="AANDSR010000001">
    <property type="protein sequence ID" value="EDN9835510.1"/>
    <property type="molecule type" value="Genomic_DNA"/>
</dbReference>
<dbReference type="Proteomes" id="UP000344343">
    <property type="component" value="Unassembled WGS sequence"/>
</dbReference>
<evidence type="ECO:0000313" key="64">
    <source>
        <dbReference type="Proteomes" id="UP000427828"/>
    </source>
</evidence>
<dbReference type="Proteomes" id="UP000546397">
    <property type="component" value="Unassembled WGS sequence"/>
</dbReference>
<dbReference type="Proteomes" id="UP000481141">
    <property type="component" value="Unassembled WGS sequence"/>
</dbReference>
<reference evidence="83 84" key="3">
    <citation type="journal article" date="2018" name="Genome Biol.">
        <title>SKESA: strategic k-mer extension for scrupulous assemblies.</title>
        <authorList>
            <person name="Souvorov A."/>
            <person name="Agarwala R."/>
            <person name="Lipman D.J."/>
        </authorList>
    </citation>
    <scope>NUCLEOTIDE SEQUENCE [LARGE SCALE GENOMIC DNA]</scope>
    <source>
        <strain evidence="36">09CEB371LM</strain>
        <strain evidence="42">2017-325981-023-01</strain>
        <strain evidence="38 86">CFIAFB20100120</strain>
        <strain evidence="37 83">CFIAFB20130012</strain>
        <strain evidence="40">CFIAFB20170037</strain>
        <strain evidence="39 84">CFIAFB20170045</strain>
        <strain evidence="41 85">DMG1500109</strain>
    </source>
</reference>
<reference evidence="76 77" key="7">
    <citation type="submission" date="2019-04" db="EMBL/GenBank/DDBJ databases">
        <authorList>
            <person name="Ashton P.M."/>
            <person name="Dallman T."/>
            <person name="Nair S."/>
            <person name="De Pinna E."/>
            <person name="Peters T."/>
            <person name="Grant K."/>
        </authorList>
    </citation>
    <scope>NUCLEOTIDE SEQUENCE [LARGE SCALE GENOMIC DNA]</scope>
    <source>
        <strain evidence="21 77">282333</strain>
        <strain evidence="22 76">282352</strain>
        <strain evidence="20 79">289003</strain>
        <strain evidence="34 68">788324</strain>
        <strain evidence="9">RL15000286</strain>
    </source>
</reference>
<dbReference type="Proteomes" id="UP000843503">
    <property type="component" value="Unassembled WGS sequence"/>
</dbReference>
<dbReference type="Proteomes" id="UP000844415">
    <property type="component" value="Unassembled WGS sequence"/>
</dbReference>
<dbReference type="EMBL" id="DABJAN010000001">
    <property type="protein sequence ID" value="HAJ9592224.1"/>
    <property type="molecule type" value="Genomic_DNA"/>
</dbReference>
<evidence type="ECO:0000313" key="11">
    <source>
        <dbReference type="EMBL" id="EAG2085991.1"/>
    </source>
</evidence>
<protein>
    <submittedName>
        <fullName evidence="1">Uncharacterized protein</fullName>
    </submittedName>
</protein>
<dbReference type="EMBL" id="AALAQH010000001">
    <property type="protein sequence ID" value="ECX6923589.1"/>
    <property type="molecule type" value="Genomic_DNA"/>
</dbReference>
<evidence type="ECO:0000313" key="63">
    <source>
        <dbReference type="Proteomes" id="UP000423131"/>
    </source>
</evidence>
<evidence type="ECO:0000313" key="12">
    <source>
        <dbReference type="EMBL" id="EAG2244340.1"/>
    </source>
</evidence>
<evidence type="ECO:0000313" key="74">
    <source>
        <dbReference type="Proteomes" id="UP000527632"/>
    </source>
</evidence>
<evidence type="ECO:0000313" key="46">
    <source>
        <dbReference type="EMBL" id="RKA10975.1"/>
    </source>
</evidence>
<evidence type="ECO:0000313" key="72">
    <source>
        <dbReference type="Proteomes" id="UP000522199"/>
    </source>
</evidence>
<evidence type="ECO:0000313" key="79">
    <source>
        <dbReference type="Proteomes" id="UP000546397"/>
    </source>
</evidence>
<dbReference type="EMBL" id="AAASLB010000001">
    <property type="protein sequence ID" value="EAE4940736.1"/>
    <property type="molecule type" value="Genomic_DNA"/>
</dbReference>
<evidence type="ECO:0000313" key="8">
    <source>
        <dbReference type="EMBL" id="EAE1337391.1"/>
    </source>
</evidence>
<dbReference type="EMBL" id="AABEKY010000005">
    <property type="protein sequence ID" value="EAG9387975.1"/>
    <property type="molecule type" value="Genomic_DNA"/>
</dbReference>
<evidence type="ECO:0000313" key="76">
    <source>
        <dbReference type="Proteomes" id="UP000530452"/>
    </source>
</evidence>
<evidence type="ECO:0000313" key="78">
    <source>
        <dbReference type="Proteomes" id="UP000540117"/>
    </source>
</evidence>
<evidence type="ECO:0000313" key="1">
    <source>
        <dbReference type="EMBL" id="EAC4551256.1"/>
    </source>
</evidence>
<dbReference type="Proteomes" id="UP000467347">
    <property type="component" value="Unassembled WGS sequence"/>
</dbReference>
<dbReference type="EMBL" id="AABAGT010000006">
    <property type="protein sequence ID" value="EAG0866751.1"/>
    <property type="molecule type" value="Genomic_DNA"/>
</dbReference>
<dbReference type="EMBL" id="QXLS01000001">
    <property type="protein sequence ID" value="RKA10975.1"/>
    <property type="molecule type" value="Genomic_DNA"/>
</dbReference>
<evidence type="ECO:0000313" key="32">
    <source>
        <dbReference type="EMBL" id="EDN7713789.1"/>
    </source>
</evidence>
<evidence type="ECO:0000313" key="21">
    <source>
        <dbReference type="EMBL" id="EAH2281087.1"/>
    </source>
</evidence>
<name>A0A0B8QXP1_LISMN</name>
<dbReference type="Proteomes" id="UP000540117">
    <property type="component" value="Unassembled WGS sequence"/>
</dbReference>
<evidence type="ECO:0000313" key="82">
    <source>
        <dbReference type="Proteomes" id="UP000566721"/>
    </source>
</evidence>
<dbReference type="EMBL" id="AAAMZD010000001">
    <property type="protein sequence ID" value="EAD3791667.1"/>
    <property type="molecule type" value="Genomic_DNA"/>
</dbReference>
<evidence type="ECO:0000313" key="49">
    <source>
        <dbReference type="Proteomes" id="UP000337746"/>
    </source>
</evidence>
<dbReference type="Proteomes" id="UP000527632">
    <property type="component" value="Unassembled WGS sequence"/>
</dbReference>
<evidence type="ECO:0000313" key="13">
    <source>
        <dbReference type="EMBL" id="EAG2514076.1"/>
    </source>
</evidence>
<dbReference type="Proteomes" id="UP000549379">
    <property type="component" value="Unassembled WGS sequence"/>
</dbReference>
<evidence type="ECO:0000313" key="23">
    <source>
        <dbReference type="EMBL" id="EAH4240932.1"/>
    </source>
</evidence>
<dbReference type="EMBL" id="AAHZFN010000021">
    <property type="protein sequence ID" value="ECB9474803.1"/>
    <property type="molecule type" value="Genomic_DNA"/>
</dbReference>
<dbReference type="Proteomes" id="UP000566721">
    <property type="component" value="Unassembled WGS sequence"/>
</dbReference>
<dbReference type="EMBL" id="AAAIXK010000001">
    <property type="protein sequence ID" value="EAC5549311.1"/>
    <property type="molecule type" value="Genomic_DNA"/>
</dbReference>
<evidence type="ECO:0000313" key="56">
    <source>
        <dbReference type="Proteomes" id="UP000364988"/>
    </source>
</evidence>
<dbReference type="EMBL" id="AALEDS010000024">
    <property type="protein sequence ID" value="ECY6545635.1"/>
    <property type="molecule type" value="Genomic_DNA"/>
</dbReference>
<evidence type="ECO:0000313" key="47">
    <source>
        <dbReference type="Proteomes" id="UP000272537"/>
    </source>
</evidence>
<evidence type="ECO:0000313" key="65">
    <source>
        <dbReference type="Proteomes" id="UP000455569"/>
    </source>
</evidence>
<evidence type="ECO:0000313" key="73">
    <source>
        <dbReference type="Proteomes" id="UP000525850"/>
    </source>
</evidence>
<dbReference type="EMBL" id="AACKDQ010000022">
    <property type="protein sequence ID" value="EAK9317496.1"/>
    <property type="molecule type" value="Genomic_DNA"/>
</dbReference>
<evidence type="ECO:0000313" key="17">
    <source>
        <dbReference type="EMBL" id="EAG6168017.1"/>
    </source>
</evidence>
<evidence type="ECO:0000313" key="31">
    <source>
        <dbReference type="EMBL" id="ECY9783205.1"/>
    </source>
</evidence>
<dbReference type="EMBL" id="AABCVX010000001">
    <property type="protein sequence ID" value="EAG6168017.1"/>
    <property type="molecule type" value="Genomic_DNA"/>
</dbReference>
<dbReference type="Proteomes" id="UP000528151">
    <property type="component" value="Unassembled WGS sequence"/>
</dbReference>
<evidence type="ECO:0000313" key="2">
    <source>
        <dbReference type="EMBL" id="EAC5549311.1"/>
    </source>
</evidence>
<evidence type="ECO:0000313" key="39">
    <source>
        <dbReference type="EMBL" id="HAC0013807.1"/>
    </source>
</evidence>
<evidence type="ECO:0000313" key="16">
    <source>
        <dbReference type="EMBL" id="EAG4461240.1"/>
    </source>
</evidence>
<evidence type="ECO:0000313" key="86">
    <source>
        <dbReference type="Proteomes" id="UP000844415"/>
    </source>
</evidence>
<evidence type="ECO:0000313" key="4">
    <source>
        <dbReference type="EMBL" id="EAC9039901.1"/>
    </source>
</evidence>
<evidence type="ECO:0000313" key="75">
    <source>
        <dbReference type="Proteomes" id="UP000528151"/>
    </source>
</evidence>
<dbReference type="EMBL" id="DAAJFY010000001">
    <property type="protein sequence ID" value="HAC0274108.1"/>
    <property type="molecule type" value="Genomic_DNA"/>
</dbReference>
<dbReference type="EMBL" id="QDAY01000001">
    <property type="protein sequence ID" value="KAA9453352.1"/>
    <property type="molecule type" value="Genomic_DNA"/>
</dbReference>
<dbReference type="EMBL" id="AALGDA010000027">
    <property type="protein sequence ID" value="ECY9783205.1"/>
    <property type="molecule type" value="Genomic_DNA"/>
</dbReference>
<evidence type="ECO:0000313" key="38">
    <source>
        <dbReference type="EMBL" id="HAB8556670.1"/>
    </source>
</evidence>
<sequence>MGNWQQKWESWRDMTAAMQQEIKIEAAEKVTSYIKNDQFEEAINVIRQTENLLNELDFETKMNRVEEQLQAFTSDQEAAKSFEASQLQNLEKPSTKVSFDLSHVKSEAINQFTKRDFNLVDSNDTHMQFLKGNRNFYMDIFNPEESEEYHYANLDEKCQYKNIGFICQNDAAAEIATKLTNEWLETLEAPKKKFLTVNIANLNAMKQNQEVLFQ</sequence>
<dbReference type="EMBL" id="AAANYR010000001">
    <property type="protein sequence ID" value="EAD5785450.1"/>
    <property type="molecule type" value="Genomic_DNA"/>
</dbReference>
<evidence type="ECO:0000313" key="48">
    <source>
        <dbReference type="Proteomes" id="UP000331186"/>
    </source>
</evidence>
<dbReference type="Proteomes" id="UP000364988">
    <property type="component" value="Unassembled WGS sequence"/>
</dbReference>
<dbReference type="EMBL" id="DAAEEB010000005">
    <property type="protein sequence ID" value="HAA8053360.1"/>
    <property type="molecule type" value="Genomic_DNA"/>
</dbReference>
<dbReference type="EMBL" id="AABBZO010000002">
    <property type="protein sequence ID" value="EAG4461240.1"/>
    <property type="molecule type" value="Genomic_DNA"/>
</dbReference>
<dbReference type="EMBL" id="MJTJ01000019">
    <property type="protein sequence ID" value="OET48749.1"/>
    <property type="molecule type" value="Genomic_DNA"/>
</dbReference>
<evidence type="ECO:0000313" key="45">
    <source>
        <dbReference type="EMBL" id="OET48749.1"/>
    </source>
</evidence>
<evidence type="ECO:0000313" key="27">
    <source>
        <dbReference type="EMBL" id="ECB9513876.1"/>
    </source>
</evidence>
<reference evidence="37" key="9">
    <citation type="submission" date="2020-01" db="EMBL/GenBank/DDBJ databases">
        <authorList>
            <consortium name="NCBI Pathogen Detection Project"/>
        </authorList>
    </citation>
    <scope>NUCLEOTIDE SEQUENCE</scope>
    <source>
        <strain evidence="36">09CEB371LM</strain>
        <strain evidence="42">2017-325981-023-01</strain>
        <strain evidence="38">CFIAFB20100120</strain>
        <strain evidence="37">CFIAFB20130012</strain>
        <strain evidence="40">CFIAFB20170037</strain>
        <strain evidence="39">CFIAFB20170045</strain>
        <strain evidence="41">DMG1500109</strain>
    </source>
</reference>
<evidence type="ECO:0000313" key="9">
    <source>
        <dbReference type="EMBL" id="EAE4940736.1"/>
    </source>
</evidence>
<evidence type="ECO:0000313" key="53">
    <source>
        <dbReference type="Proteomes" id="UP000350032"/>
    </source>
</evidence>
<evidence type="ECO:0000313" key="28">
    <source>
        <dbReference type="EMBL" id="ECC1557595.1"/>
    </source>
</evidence>
<dbReference type="Proteomes" id="UP000354255">
    <property type="component" value="Unassembled WGS sequence"/>
</dbReference>
<dbReference type="Proteomes" id="UP000840197">
    <property type="component" value="Unassembled WGS sequence"/>
</dbReference>
<evidence type="ECO:0000313" key="51">
    <source>
        <dbReference type="Proteomes" id="UP000344343"/>
    </source>
</evidence>
<evidence type="ECO:0000313" key="85">
    <source>
        <dbReference type="Proteomes" id="UP000843775"/>
    </source>
</evidence>
<dbReference type="EMBL" id="DAAJZA010000003">
    <property type="protein sequence ID" value="HAC1754765.1"/>
    <property type="molecule type" value="Genomic_DNA"/>
</dbReference>
<dbReference type="Proteomes" id="UP000842809">
    <property type="component" value="Unassembled WGS sequence"/>
</dbReference>
<dbReference type="Proteomes" id="UP000841146">
    <property type="component" value="Unassembled WGS sequence"/>
</dbReference>
<evidence type="ECO:0000313" key="25">
    <source>
        <dbReference type="EMBL" id="EAK9317496.1"/>
    </source>
</evidence>
<dbReference type="EMBL" id="AABAWE010000001">
    <property type="protein sequence ID" value="EAG2085991.1"/>
    <property type="molecule type" value="Genomic_DNA"/>
</dbReference>
<dbReference type="EMBL" id="AAAKQF010000003">
    <property type="protein sequence ID" value="EAC9039901.1"/>
    <property type="molecule type" value="Genomic_DNA"/>
</dbReference>
<dbReference type="EMBL" id="AABAYG010000001">
    <property type="protein sequence ID" value="EAG2244340.1"/>
    <property type="molecule type" value="Genomic_DNA"/>
</dbReference>
<dbReference type="Proteomes" id="UP000339309">
    <property type="component" value="Unassembled WGS sequence"/>
</dbReference>
<evidence type="ECO:0000313" key="18">
    <source>
        <dbReference type="EMBL" id="EAG6990306.1"/>
    </source>
</evidence>
<dbReference type="EMBL" id="AABFVG010000002">
    <property type="protein sequence ID" value="EAH2281087.1"/>
    <property type="molecule type" value="Genomic_DNA"/>
</dbReference>
<dbReference type="Proteomes" id="UP000398321">
    <property type="component" value="Unassembled WGS sequence"/>
</dbReference>
<dbReference type="EMBL" id="AABBYJ010000001">
    <property type="protein sequence ID" value="EAG4329650.1"/>
    <property type="molecule type" value="Genomic_DNA"/>
</dbReference>
<dbReference type="Proteomes" id="UP000331186">
    <property type="component" value="Unassembled WGS sequence"/>
</dbReference>
<evidence type="ECO:0000313" key="7">
    <source>
        <dbReference type="EMBL" id="EAD5785450.1"/>
    </source>
</evidence>
<reference evidence="62 72" key="6">
    <citation type="submission" date="2019-04" db="EMBL/GenBank/DDBJ databases">
        <authorList>
            <consortium name="GenomeTrakr network: Whole genome sequencing for foodborne pathogen traceback"/>
        </authorList>
    </citation>
    <scope>NUCLEOTIDE SEQUENCE [LARGE SCALE GENOMIC DNA]</scope>
    <source>
        <strain evidence="18 80">CFSAN004300</strain>
        <strain evidence="19 72">CFSAN072474</strain>
        <strain evidence="30 56">FLAG-55987</strain>
        <strain evidence="25 62">PHLUSALM00088</strain>
    </source>
</reference>
<dbReference type="EMBL" id="AANCRK010000001">
    <property type="protein sequence ID" value="EDN7713789.1"/>
    <property type="molecule type" value="Genomic_DNA"/>
</dbReference>
<reference evidence="44 87" key="1">
    <citation type="submission" date="2016-09" db="EMBL/GenBank/DDBJ databases">
        <title>100K Listeria isolates.</title>
        <authorList>
            <person name="Chen P."/>
            <person name="Weimer B.C."/>
            <person name="Kong N."/>
            <person name="Huang B."/>
        </authorList>
    </citation>
    <scope>NUCLEOTIDE SEQUENCE [LARGE SCALE GENOMIC DNA]</scope>
    <source>
        <strain evidence="44 87">BCW_2383</strain>
    </source>
</reference>
<evidence type="ECO:0000313" key="59">
    <source>
        <dbReference type="Proteomes" id="UP000379076"/>
    </source>
</evidence>
<dbReference type="Proteomes" id="UP000843775">
    <property type="component" value="Unassembled WGS sequence"/>
</dbReference>
<dbReference type="Proteomes" id="UP000345329">
    <property type="component" value="Unassembled WGS sequence"/>
</dbReference>
<evidence type="ECO:0000313" key="41">
    <source>
        <dbReference type="EMBL" id="HAC1754765.1"/>
    </source>
</evidence>
<evidence type="ECO:0000313" key="60">
    <source>
        <dbReference type="Proteomes" id="UP000389283"/>
    </source>
</evidence>
<evidence type="ECO:0000313" key="20">
    <source>
        <dbReference type="EMBL" id="EAG9520321.1"/>
    </source>
</evidence>
<evidence type="ECO:0000313" key="22">
    <source>
        <dbReference type="EMBL" id="EAH3292883.1"/>
    </source>
</evidence>
<dbReference type="Proteomes" id="UP000365297">
    <property type="component" value="Unassembled WGS sequence"/>
</dbReference>
<evidence type="ECO:0000313" key="5">
    <source>
        <dbReference type="EMBL" id="EAD3791667.1"/>
    </source>
</evidence>
<reference evidence="50 54" key="5">
    <citation type="submission" date="2018-06" db="EMBL/GenBank/DDBJ databases">
        <authorList>
            <consortium name="PulseNet: The National Subtyping Network for Foodborne Disease Surveillance"/>
            <person name="Tarr C.L."/>
            <person name="Trees E."/>
            <person name="Katz L.S."/>
            <person name="Carleton-Romer H.A."/>
            <person name="Stroika S."/>
            <person name="Kucerova Z."/>
            <person name="Roache K.F."/>
            <person name="Sabol A.L."/>
            <person name="Besser J."/>
            <person name="Gerner-Smidt P."/>
        </authorList>
    </citation>
    <scope>NUCLEOTIDE SEQUENCE [LARGE SCALE GENOMIC DNA]</scope>
    <source>
        <strain evidence="1 50">2015L-6227</strain>
        <strain evidence="4 54">PNUSAL000910</strain>
        <strain evidence="10 55">PNUSAL002180</strain>
        <strain evidence="24 53">PNUSAL004402</strain>
        <strain evidence="31 71">PNUSAL005692</strain>
    </source>
</reference>
<dbReference type="Proteomes" id="UP000525850">
    <property type="component" value="Unassembled WGS sequence"/>
</dbReference>
<evidence type="ECO:0000313" key="10">
    <source>
        <dbReference type="EMBL" id="EAG0866751.1"/>
    </source>
</evidence>
<evidence type="ECO:0000313" key="34">
    <source>
        <dbReference type="EMBL" id="EDO0985635.1"/>
    </source>
</evidence>
<dbReference type="Proteomes" id="UP000423131">
    <property type="component" value="Unassembled WGS sequence"/>
</dbReference>
<reference evidence="43 66" key="4">
    <citation type="submission" date="2018-04" db="EMBL/GenBank/DDBJ databases">
        <title>Genome Analysis of a Prevalent Clone of Listeria monocytogenes Sequence Type 87 in China.</title>
        <authorList>
            <person name="Wang Y."/>
        </authorList>
    </citation>
    <scope>NUCLEOTIDE SEQUENCE [LARGE SCALE GENOMIC DNA]</scope>
    <source>
        <strain evidence="43 66">ICDC_LM1523</strain>
    </source>
</reference>
<evidence type="ECO:0000313" key="26">
    <source>
        <dbReference type="EMBL" id="ECB9474803.1"/>
    </source>
</evidence>
<dbReference type="Proteomes" id="UP000467536">
    <property type="component" value="Unassembled WGS sequence"/>
</dbReference>
<dbReference type="EMBL" id="AABEMN010000016">
    <property type="protein sequence ID" value="EAG9520321.1"/>
    <property type="molecule type" value="Genomic_DNA"/>
</dbReference>
<dbReference type="OMA" id="KFLTINI"/>
<dbReference type="EMBL" id="DAAJCS010000009">
    <property type="protein sequence ID" value="HAC0013807.1"/>
    <property type="molecule type" value="Genomic_DNA"/>
</dbReference>
<dbReference type="Proteomes" id="UP000410967">
    <property type="component" value="Unassembled WGS sequence"/>
</dbReference>
<dbReference type="Proteomes" id="UP000379076">
    <property type="component" value="Unassembled WGS sequence"/>
</dbReference>
<dbReference type="EMBL" id="AABDGJ010000003">
    <property type="protein sequence ID" value="EAG6990306.1"/>
    <property type="molecule type" value="Genomic_DNA"/>
</dbReference>
<reference evidence="46 47" key="2">
    <citation type="journal article" date="2018" name="BMC Genomics">
        <title>Genes significantly associated with lineage II food isolates of Listeria monocytogenes.</title>
        <authorList>
            <person name="Pirone-Davies C."/>
            <person name="Chen Y."/>
            <person name="Pightling A."/>
            <person name="Ryan G."/>
            <person name="Wang Y."/>
            <person name="Yao K."/>
            <person name="Hoffmann M."/>
            <person name="Allard M.W."/>
        </authorList>
    </citation>
    <scope>NUCLEOTIDE SEQUENCE [LARGE SCALE GENOMIC DNA]</scope>
    <source>
        <strain evidence="46 47">PNUSAL000550</strain>
    </source>
</reference>
<dbReference type="Proteomes" id="UP000852906">
    <property type="component" value="Unassembled WGS sequence"/>
</dbReference>
<evidence type="ECO:0000313" key="80">
    <source>
        <dbReference type="Proteomes" id="UP000548278"/>
    </source>
</evidence>
<evidence type="ECO:0000313" key="29">
    <source>
        <dbReference type="EMBL" id="ECX6923589.1"/>
    </source>
</evidence>
<dbReference type="Proteomes" id="UP000455569">
    <property type="component" value="Unassembled WGS sequence"/>
</dbReference>
<evidence type="ECO:0000313" key="55">
    <source>
        <dbReference type="Proteomes" id="UP000358545"/>
    </source>
</evidence>
<evidence type="ECO:0000313" key="57">
    <source>
        <dbReference type="Proteomes" id="UP000365297"/>
    </source>
</evidence>
<evidence type="ECO:0000313" key="67">
    <source>
        <dbReference type="Proteomes" id="UP000467347"/>
    </source>
</evidence>
<evidence type="ECO:0000313" key="44">
    <source>
        <dbReference type="EMBL" id="OET47946.1"/>
    </source>
</evidence>
<evidence type="ECO:0000313" key="58">
    <source>
        <dbReference type="Proteomes" id="UP000376505"/>
    </source>
</evidence>
<dbReference type="Proteomes" id="UP000522199">
    <property type="component" value="Unassembled WGS sequence"/>
</dbReference>
<comment type="caution">
    <text evidence="1">The sequence shown here is derived from an EMBL/GenBank/DDBJ whole genome shotgun (WGS) entry which is preliminary data.</text>
</comment>
<evidence type="ECO:0000313" key="3">
    <source>
        <dbReference type="EMBL" id="EAC6548926.1"/>
    </source>
</evidence>
<evidence type="ECO:0000313" key="68">
    <source>
        <dbReference type="Proteomes" id="UP000467536"/>
    </source>
</evidence>
<evidence type="ECO:0000313" key="84">
    <source>
        <dbReference type="Proteomes" id="UP000841146"/>
    </source>
</evidence>
<dbReference type="EMBL" id="AAAJKI010000030">
    <property type="protein sequence ID" value="EAC6548926.1"/>
    <property type="molecule type" value="Genomic_DNA"/>
</dbReference>
<proteinExistence type="predicted"/>
<evidence type="ECO:0000313" key="37">
    <source>
        <dbReference type="EMBL" id="HAB8397254.1"/>
    </source>
</evidence>
<evidence type="ECO:0000313" key="50">
    <source>
        <dbReference type="Proteomes" id="UP000339309"/>
    </source>
</evidence>
<accession>A0A0B8QXP1</accession>
<evidence type="ECO:0000313" key="52">
    <source>
        <dbReference type="Proteomes" id="UP000345329"/>
    </source>
</evidence>
<dbReference type="Proteomes" id="UP000489121">
    <property type="component" value="Unassembled WGS sequence"/>
</dbReference>
<evidence type="ECO:0000313" key="15">
    <source>
        <dbReference type="EMBL" id="EAG4329650.1"/>
    </source>
</evidence>
<evidence type="ECO:0000313" key="62">
    <source>
        <dbReference type="Proteomes" id="UP000410967"/>
    </source>
</evidence>
<evidence type="ECO:0000313" key="30">
    <source>
        <dbReference type="EMBL" id="ECY6545635.1"/>
    </source>
</evidence>
<dbReference type="AlphaFoldDB" id="A0A0B8QXP1"/>
<dbReference type="EMBL" id="AAIAJJ010000005">
    <property type="protein sequence ID" value="ECC1557595.1"/>
    <property type="molecule type" value="Genomic_DNA"/>
</dbReference>
<dbReference type="Proteomes" id="UP000478704">
    <property type="component" value="Unassembled WGS sequence"/>
</dbReference>
<dbReference type="EMBL" id="AAANYN010000024">
    <property type="protein sequence ID" value="EAD5775233.1"/>
    <property type="molecule type" value="Genomic_DNA"/>
</dbReference>
<dbReference type="EMBL" id="AACJYH010000001">
    <property type="protein sequence ID" value="EAK8896439.1"/>
    <property type="molecule type" value="Genomic_DNA"/>
</dbReference>